<dbReference type="Proteomes" id="UP000292260">
    <property type="component" value="Unassembled WGS sequence"/>
</dbReference>
<dbReference type="Proteomes" id="UP000293701">
    <property type="component" value="Unassembled WGS sequence"/>
</dbReference>
<name>A0A0S2MI75_BIFLL</name>
<feature type="compositionally biased region" description="Basic and acidic residues" evidence="17">
    <location>
        <begin position="296"/>
        <end position="317"/>
    </location>
</feature>
<dbReference type="Proteomes" id="UP001221506">
    <property type="component" value="Chromosome"/>
</dbReference>
<evidence type="ECO:0000313" key="26">
    <source>
        <dbReference type="Proteomes" id="UP000293701"/>
    </source>
</evidence>
<evidence type="ECO:0000256" key="3">
    <source>
        <dbReference type="ARBA" id="ARBA00015325"/>
    </source>
</evidence>
<evidence type="ECO:0000256" key="18">
    <source>
        <dbReference type="SAM" id="Phobius"/>
    </source>
</evidence>
<dbReference type="EMBL" id="SHQU01000019">
    <property type="protein sequence ID" value="TCE41169.1"/>
    <property type="molecule type" value="Genomic_DNA"/>
</dbReference>
<comment type="function">
    <text evidence="11">Required for the insertion and/or proper folding and/or complex formation of integral membrane proteins into the membrane. Involved in integration of membrane proteins that insert both dependently and independently of the Sec translocase complex, as well as at least some lipoproteins. Aids folding of multispanning membrane proteins.</text>
</comment>
<evidence type="ECO:0000256" key="10">
    <source>
        <dbReference type="ARBA" id="ARBA00023186"/>
    </source>
</evidence>
<keyword evidence="7" id="KW-0653">Protein transport</keyword>
<evidence type="ECO:0000256" key="5">
    <source>
        <dbReference type="ARBA" id="ARBA00022475"/>
    </source>
</evidence>
<feature type="transmembrane region" description="Helical" evidence="18">
    <location>
        <begin position="41"/>
        <end position="62"/>
    </location>
</feature>
<evidence type="ECO:0000259" key="19">
    <source>
        <dbReference type="Pfam" id="PF02096"/>
    </source>
</evidence>
<evidence type="ECO:0000256" key="16">
    <source>
        <dbReference type="RuleBase" id="RU003945"/>
    </source>
</evidence>
<comment type="similarity">
    <text evidence="2">Belongs to the OXA1/ALB3/YidC family. Type 1 subfamily.</text>
</comment>
<evidence type="ECO:0000256" key="7">
    <source>
        <dbReference type="ARBA" id="ARBA00022927"/>
    </source>
</evidence>
<keyword evidence="4" id="KW-0813">Transport</keyword>
<dbReference type="EMBL" id="CP118598">
    <property type="protein sequence ID" value="WDY41177.1"/>
    <property type="molecule type" value="Genomic_DNA"/>
</dbReference>
<feature type="transmembrane region" description="Helical" evidence="18">
    <location>
        <begin position="182"/>
        <end position="203"/>
    </location>
</feature>
<feature type="region of interest" description="Disordered" evidence="17">
    <location>
        <begin position="269"/>
        <end position="338"/>
    </location>
</feature>
<keyword evidence="8 18" id="KW-1133">Transmembrane helix</keyword>
<organism evidence="20 26">
    <name type="scientific">Bifidobacterium longum subsp. longum</name>
    <dbReference type="NCBI Taxonomy" id="1679"/>
    <lineage>
        <taxon>Bacteria</taxon>
        <taxon>Bacillati</taxon>
        <taxon>Actinomycetota</taxon>
        <taxon>Actinomycetes</taxon>
        <taxon>Bifidobacteriales</taxon>
        <taxon>Bifidobacteriaceae</taxon>
        <taxon>Bifidobacterium</taxon>
    </lineage>
</organism>
<evidence type="ECO:0000256" key="17">
    <source>
        <dbReference type="SAM" id="MobiDB-lite"/>
    </source>
</evidence>
<evidence type="ECO:0000256" key="1">
    <source>
        <dbReference type="ARBA" id="ARBA00004651"/>
    </source>
</evidence>
<accession>A0A0S2MI75</accession>
<evidence type="ECO:0000256" key="2">
    <source>
        <dbReference type="ARBA" id="ARBA00010527"/>
    </source>
</evidence>
<dbReference type="PANTHER" id="PTHR12428">
    <property type="entry name" value="OXA1"/>
    <property type="match status" value="1"/>
</dbReference>
<dbReference type="GO" id="GO:0015031">
    <property type="term" value="P:protein transport"/>
    <property type="evidence" value="ECO:0007669"/>
    <property type="project" value="UniProtKB-KW"/>
</dbReference>
<dbReference type="GO" id="GO:0005886">
    <property type="term" value="C:plasma membrane"/>
    <property type="evidence" value="ECO:0007669"/>
    <property type="project" value="UniProtKB-SubCell"/>
</dbReference>
<protein>
    <recommendedName>
        <fullName evidence="3">Membrane protein insertase YidC</fullName>
    </recommendedName>
    <alternativeName>
        <fullName evidence="15">Foldase YidC</fullName>
    </alternativeName>
    <alternativeName>
        <fullName evidence="14">Membrane integrase YidC</fullName>
    </alternativeName>
    <alternativeName>
        <fullName evidence="13">Membrane protein YidC</fullName>
    </alternativeName>
</protein>
<comment type="subcellular location">
    <subcellularLocation>
        <location evidence="1">Cell membrane</location>
        <topology evidence="1">Multi-pass membrane protein</topology>
    </subcellularLocation>
    <subcellularLocation>
        <location evidence="16">Membrane</location>
        <topology evidence="16">Multi-pass membrane protein</topology>
    </subcellularLocation>
</comment>
<evidence type="ECO:0000256" key="6">
    <source>
        <dbReference type="ARBA" id="ARBA00022692"/>
    </source>
</evidence>
<evidence type="ECO:0000313" key="23">
    <source>
        <dbReference type="EMBL" id="WDY41177.1"/>
    </source>
</evidence>
<dbReference type="EMBL" id="SHPM01000018">
    <property type="protein sequence ID" value="TCD74437.1"/>
    <property type="molecule type" value="Genomic_DNA"/>
</dbReference>
<dbReference type="EMBL" id="SHSD01000021">
    <property type="protein sequence ID" value="TCF10503.1"/>
    <property type="molecule type" value="Genomic_DNA"/>
</dbReference>
<feature type="transmembrane region" description="Helical" evidence="18">
    <location>
        <begin position="224"/>
        <end position="247"/>
    </location>
</feature>
<keyword evidence="6 16" id="KW-0812">Transmembrane</keyword>
<dbReference type="InterPro" id="IPR001708">
    <property type="entry name" value="YidC/ALB3/OXA1/COX18"/>
</dbReference>
<proteinExistence type="inferred from homology"/>
<feature type="transmembrane region" description="Helical" evidence="18">
    <location>
        <begin position="16"/>
        <end position="35"/>
    </location>
</feature>
<dbReference type="GO" id="GO:0051205">
    <property type="term" value="P:protein insertion into membrane"/>
    <property type="evidence" value="ECO:0007669"/>
    <property type="project" value="TreeGrafter"/>
</dbReference>
<evidence type="ECO:0000256" key="15">
    <source>
        <dbReference type="ARBA" id="ARBA00033342"/>
    </source>
</evidence>
<evidence type="ECO:0000313" key="24">
    <source>
        <dbReference type="Proteomes" id="UP000291226"/>
    </source>
</evidence>
<keyword evidence="10" id="KW-0143">Chaperone</keyword>
<dbReference type="AlphaFoldDB" id="A0A0S2MI75"/>
<dbReference type="NCBIfam" id="TIGR03592">
    <property type="entry name" value="yidC_oxa1_cterm"/>
    <property type="match status" value="1"/>
</dbReference>
<reference evidence="24 25" key="1">
    <citation type="journal article" date="2018" name="Sci. Rep.">
        <title>Genomic diversity and distribution of Bifidobacterium longum subsp. longum across the human lifespan.</title>
        <authorList>
            <person name="Odamaki T."/>
            <person name="Bottacini F."/>
            <person name="Kato K."/>
            <person name="Mitsuyama E."/>
            <person name="Yoshida K."/>
            <person name="Horigome A."/>
            <person name="Xiao J.Z."/>
            <person name="van Sinderen D."/>
        </authorList>
    </citation>
    <scope>NUCLEOTIDE SEQUENCE [LARGE SCALE GENOMIC DNA]</scope>
    <source>
        <strain evidence="20 26">MCC10002</strain>
        <strain evidence="21 25">MCC10043</strain>
        <strain evidence="22 24">MCC10083</strain>
    </source>
</reference>
<keyword evidence="5" id="KW-1003">Cell membrane</keyword>
<evidence type="ECO:0000256" key="11">
    <source>
        <dbReference type="ARBA" id="ARBA00025034"/>
    </source>
</evidence>
<sequence length="338" mass="37979">MNFINILNHILRPLEWVVAQLLTLFHHALVTFGMTAGPSPAWGIAIMCLVLVIRICLLPLFLSQMRAMQRIQVLQPQIQRIQHKYAARKDPRSKEAMQREIMALQQRYNANPLGSCLPSLIQAPILCSLFYTLQSLPAIADGNAEPLGGIDHTMAGDIESSSIFGVRIADSFGTVASPQSRIIIGVAVALMCLTLFAIQWMLIHRNTSKDAMVSPQFRVQKMTVFVFPAIYVVSGATLPFGVLLYWLTNNLWNLGQTLCQLRWFPTPGSAAGERKARRDYEQDNRRRAAAGLPSLEEERAMAAREEAKARREREKSAASRNRKQHKTPHLAKRSIVKR</sequence>
<dbReference type="InterPro" id="IPR028055">
    <property type="entry name" value="YidC/Oxa/ALB_C"/>
</dbReference>
<reference evidence="23 27" key="3">
    <citation type="submission" date="2023-02" db="EMBL/GenBank/DDBJ databases">
        <authorList>
            <person name="Pan L."/>
        </authorList>
    </citation>
    <scope>NUCLEOTIDE SEQUENCE [LARGE SCALE GENOMIC DNA]</scope>
    <source>
        <strain evidence="23 27">F2</strain>
    </source>
</reference>
<reference evidence="20" key="2">
    <citation type="submission" date="2019-02" db="EMBL/GenBank/DDBJ databases">
        <authorList>
            <person name="Odamaki T."/>
        </authorList>
    </citation>
    <scope>NUCLEOTIDE SEQUENCE</scope>
    <source>
        <strain evidence="20">MCC10002</strain>
        <strain evidence="21">MCC10043</strain>
        <strain evidence="22">MCC10083</strain>
    </source>
</reference>
<dbReference type="Proteomes" id="UP000291226">
    <property type="component" value="Unassembled WGS sequence"/>
</dbReference>
<evidence type="ECO:0000256" key="14">
    <source>
        <dbReference type="ARBA" id="ARBA00033245"/>
    </source>
</evidence>
<evidence type="ECO:0000256" key="9">
    <source>
        <dbReference type="ARBA" id="ARBA00023136"/>
    </source>
</evidence>
<evidence type="ECO:0000256" key="12">
    <source>
        <dbReference type="ARBA" id="ARBA00026028"/>
    </source>
</evidence>
<dbReference type="PANTHER" id="PTHR12428:SF65">
    <property type="entry name" value="CYTOCHROME C OXIDASE ASSEMBLY PROTEIN COX18, MITOCHONDRIAL"/>
    <property type="match status" value="1"/>
</dbReference>
<evidence type="ECO:0000256" key="4">
    <source>
        <dbReference type="ARBA" id="ARBA00022448"/>
    </source>
</evidence>
<comment type="subunit">
    <text evidence="12">Interacts with the Sec translocase complex via SecD. Specifically interacts with transmembrane segments of nascent integral membrane proteins during membrane integration.</text>
</comment>
<feature type="compositionally biased region" description="Basic and acidic residues" evidence="17">
    <location>
        <begin position="272"/>
        <end position="286"/>
    </location>
</feature>
<dbReference type="RefSeq" id="WP_007052250.1">
    <property type="nucleotide sequence ID" value="NZ_BCYJ01000034.1"/>
</dbReference>
<evidence type="ECO:0000313" key="20">
    <source>
        <dbReference type="EMBL" id="TCD74437.1"/>
    </source>
</evidence>
<evidence type="ECO:0000256" key="8">
    <source>
        <dbReference type="ARBA" id="ARBA00022989"/>
    </source>
</evidence>
<dbReference type="CDD" id="cd20070">
    <property type="entry name" value="5TM_YidC_Alb3"/>
    <property type="match status" value="1"/>
</dbReference>
<feature type="domain" description="Membrane insertase YidC/Oxa/ALB C-terminal" evidence="19">
    <location>
        <begin position="42"/>
        <end position="259"/>
    </location>
</feature>
<keyword evidence="9 18" id="KW-0472">Membrane</keyword>
<gene>
    <name evidence="23" type="primary">yidC</name>
    <name evidence="20" type="ORF">MCC10002_0930</name>
    <name evidence="21" type="ORF">MCC10043_0906</name>
    <name evidence="22" type="ORF">MCC10083_0920</name>
    <name evidence="23" type="ORF">PWA56_04975</name>
</gene>
<dbReference type="Pfam" id="PF02096">
    <property type="entry name" value="60KD_IMP"/>
    <property type="match status" value="1"/>
</dbReference>
<feature type="compositionally biased region" description="Basic residues" evidence="17">
    <location>
        <begin position="320"/>
        <end position="338"/>
    </location>
</feature>
<evidence type="ECO:0000313" key="22">
    <source>
        <dbReference type="EMBL" id="TCF10503.1"/>
    </source>
</evidence>
<evidence type="ECO:0000313" key="21">
    <source>
        <dbReference type="EMBL" id="TCE41169.1"/>
    </source>
</evidence>
<evidence type="ECO:0000256" key="13">
    <source>
        <dbReference type="ARBA" id="ARBA00031538"/>
    </source>
</evidence>
<evidence type="ECO:0000313" key="25">
    <source>
        <dbReference type="Proteomes" id="UP000292260"/>
    </source>
</evidence>
<dbReference type="GO" id="GO:0032977">
    <property type="term" value="F:membrane insertase activity"/>
    <property type="evidence" value="ECO:0007669"/>
    <property type="project" value="InterPro"/>
</dbReference>
<evidence type="ECO:0000313" key="27">
    <source>
        <dbReference type="Proteomes" id="UP001221506"/>
    </source>
</evidence>
<dbReference type="InterPro" id="IPR047196">
    <property type="entry name" value="YidC_ALB_C"/>
</dbReference>